<gene>
    <name evidence="3" type="ORF">P154DRAFT_385802</name>
</gene>
<reference evidence="3" key="1">
    <citation type="journal article" date="2020" name="Stud. Mycol.">
        <title>101 Dothideomycetes genomes: a test case for predicting lifestyles and emergence of pathogens.</title>
        <authorList>
            <person name="Haridas S."/>
            <person name="Albert R."/>
            <person name="Binder M."/>
            <person name="Bloem J."/>
            <person name="Labutti K."/>
            <person name="Salamov A."/>
            <person name="Andreopoulos B."/>
            <person name="Baker S."/>
            <person name="Barry K."/>
            <person name="Bills G."/>
            <person name="Bluhm B."/>
            <person name="Cannon C."/>
            <person name="Castanera R."/>
            <person name="Culley D."/>
            <person name="Daum C."/>
            <person name="Ezra D."/>
            <person name="Gonzalez J."/>
            <person name="Henrissat B."/>
            <person name="Kuo A."/>
            <person name="Liang C."/>
            <person name="Lipzen A."/>
            <person name="Lutzoni F."/>
            <person name="Magnuson J."/>
            <person name="Mondo S."/>
            <person name="Nolan M."/>
            <person name="Ohm R."/>
            <person name="Pangilinan J."/>
            <person name="Park H.-J."/>
            <person name="Ramirez L."/>
            <person name="Alfaro M."/>
            <person name="Sun H."/>
            <person name="Tritt A."/>
            <person name="Yoshinaga Y."/>
            <person name="Zwiers L.-H."/>
            <person name="Turgeon B."/>
            <person name="Goodwin S."/>
            <person name="Spatafora J."/>
            <person name="Crous P."/>
            <person name="Grigoriev I."/>
        </authorList>
    </citation>
    <scope>NUCLEOTIDE SEQUENCE</scope>
    <source>
        <strain evidence="3">CBS 123094</strain>
    </source>
</reference>
<dbReference type="InterPro" id="IPR012989">
    <property type="entry name" value="SEP_domain"/>
</dbReference>
<dbReference type="PROSITE" id="PS51399">
    <property type="entry name" value="SEP"/>
    <property type="match status" value="1"/>
</dbReference>
<dbReference type="InterPro" id="IPR036241">
    <property type="entry name" value="NSFL1C_SEP_dom_sf"/>
</dbReference>
<dbReference type="GO" id="GO:0005634">
    <property type="term" value="C:nucleus"/>
    <property type="evidence" value="ECO:0007669"/>
    <property type="project" value="TreeGrafter"/>
</dbReference>
<dbReference type="SMART" id="SM00553">
    <property type="entry name" value="SEP"/>
    <property type="match status" value="1"/>
</dbReference>
<dbReference type="PANTHER" id="PTHR23333">
    <property type="entry name" value="UBX DOMAIN CONTAINING PROTEIN"/>
    <property type="match status" value="1"/>
</dbReference>
<sequence>STDFVLEVQECTRQLHLWRNGFSLNDGSPLSYDDPENKKILDKIFNGQTPHGFFGVQPGERVEVELRPHPDDDYRAPE</sequence>
<dbReference type="GO" id="GO:0031468">
    <property type="term" value="P:nuclear membrane reassembly"/>
    <property type="evidence" value="ECO:0007669"/>
    <property type="project" value="TreeGrafter"/>
</dbReference>
<dbReference type="EMBL" id="ML977572">
    <property type="protein sequence ID" value="KAF2003549.1"/>
    <property type="molecule type" value="Genomic_DNA"/>
</dbReference>
<keyword evidence="4" id="KW-1185">Reference proteome</keyword>
<evidence type="ECO:0000259" key="2">
    <source>
        <dbReference type="PROSITE" id="PS51399"/>
    </source>
</evidence>
<evidence type="ECO:0000313" key="3">
    <source>
        <dbReference type="EMBL" id="KAF2003549.1"/>
    </source>
</evidence>
<feature type="non-terminal residue" evidence="3">
    <location>
        <position position="1"/>
    </location>
</feature>
<feature type="compositionally biased region" description="Basic and acidic residues" evidence="1">
    <location>
        <begin position="60"/>
        <end position="78"/>
    </location>
</feature>
<evidence type="ECO:0000313" key="4">
    <source>
        <dbReference type="Proteomes" id="UP000799779"/>
    </source>
</evidence>
<dbReference type="GO" id="GO:0005829">
    <property type="term" value="C:cytosol"/>
    <property type="evidence" value="ECO:0007669"/>
    <property type="project" value="TreeGrafter"/>
</dbReference>
<feature type="domain" description="SEP" evidence="2">
    <location>
        <begin position="10"/>
        <end position="75"/>
    </location>
</feature>
<dbReference type="OrthoDB" id="25887at2759"/>
<dbReference type="GO" id="GO:0007030">
    <property type="term" value="P:Golgi organization"/>
    <property type="evidence" value="ECO:0007669"/>
    <property type="project" value="TreeGrafter"/>
</dbReference>
<evidence type="ECO:0000256" key="1">
    <source>
        <dbReference type="SAM" id="MobiDB-lite"/>
    </source>
</evidence>
<dbReference type="GO" id="GO:0000045">
    <property type="term" value="P:autophagosome assembly"/>
    <property type="evidence" value="ECO:0007669"/>
    <property type="project" value="TreeGrafter"/>
</dbReference>
<dbReference type="AlphaFoldDB" id="A0A6A5WRY8"/>
<dbReference type="Gene3D" id="3.30.420.210">
    <property type="entry name" value="SEP domain"/>
    <property type="match status" value="1"/>
</dbReference>
<feature type="region of interest" description="Disordered" evidence="1">
    <location>
        <begin position="53"/>
        <end position="78"/>
    </location>
</feature>
<name>A0A6A5WRY8_9PLEO</name>
<organism evidence="3 4">
    <name type="scientific">Amniculicola lignicola CBS 123094</name>
    <dbReference type="NCBI Taxonomy" id="1392246"/>
    <lineage>
        <taxon>Eukaryota</taxon>
        <taxon>Fungi</taxon>
        <taxon>Dikarya</taxon>
        <taxon>Ascomycota</taxon>
        <taxon>Pezizomycotina</taxon>
        <taxon>Dothideomycetes</taxon>
        <taxon>Pleosporomycetidae</taxon>
        <taxon>Pleosporales</taxon>
        <taxon>Amniculicolaceae</taxon>
        <taxon>Amniculicola</taxon>
    </lineage>
</organism>
<proteinExistence type="predicted"/>
<protein>
    <submittedName>
        <fullName evidence="3">SEP-domain-containing protein</fullName>
    </submittedName>
</protein>
<dbReference type="Proteomes" id="UP000799779">
    <property type="component" value="Unassembled WGS sequence"/>
</dbReference>
<dbReference type="PANTHER" id="PTHR23333:SF20">
    <property type="entry name" value="NSFL1 COFACTOR P47"/>
    <property type="match status" value="1"/>
</dbReference>
<accession>A0A6A5WRY8</accession>
<dbReference type="Pfam" id="PF08059">
    <property type="entry name" value="SEP"/>
    <property type="match status" value="1"/>
</dbReference>
<dbReference type="GO" id="GO:0043161">
    <property type="term" value="P:proteasome-mediated ubiquitin-dependent protein catabolic process"/>
    <property type="evidence" value="ECO:0007669"/>
    <property type="project" value="TreeGrafter"/>
</dbReference>
<feature type="non-terminal residue" evidence="3">
    <location>
        <position position="78"/>
    </location>
</feature>
<dbReference type="GO" id="GO:0061025">
    <property type="term" value="P:membrane fusion"/>
    <property type="evidence" value="ECO:0007669"/>
    <property type="project" value="TreeGrafter"/>
</dbReference>
<dbReference type="GO" id="GO:0043130">
    <property type="term" value="F:ubiquitin binding"/>
    <property type="evidence" value="ECO:0007669"/>
    <property type="project" value="TreeGrafter"/>
</dbReference>
<dbReference type="SUPFAM" id="SSF102848">
    <property type="entry name" value="NSFL1 (p97 ATPase) cofactor p47, SEP domain"/>
    <property type="match status" value="1"/>
</dbReference>